<feature type="transmembrane region" description="Helical" evidence="6">
    <location>
        <begin position="217"/>
        <end position="241"/>
    </location>
</feature>
<reference evidence="7 8" key="1">
    <citation type="journal article" date="2018" name="Mol. Biol. Evol.">
        <title>Analysis of the draft genome of the red seaweed Gracilariopsis chorda provides insights into genome size evolution in Rhodophyta.</title>
        <authorList>
            <person name="Lee J."/>
            <person name="Yang E.C."/>
            <person name="Graf L."/>
            <person name="Yang J.H."/>
            <person name="Qiu H."/>
            <person name="Zel Zion U."/>
            <person name="Chan C.X."/>
            <person name="Stephens T.G."/>
            <person name="Weber A.P.M."/>
            <person name="Boo G.H."/>
            <person name="Boo S.M."/>
            <person name="Kim K.M."/>
            <person name="Shin Y."/>
            <person name="Jung M."/>
            <person name="Lee S.J."/>
            <person name="Yim H.S."/>
            <person name="Lee J.H."/>
            <person name="Bhattacharya D."/>
            <person name="Yoon H.S."/>
        </authorList>
    </citation>
    <scope>NUCLEOTIDE SEQUENCE [LARGE SCALE GENOMIC DNA]</scope>
    <source>
        <strain evidence="7 8">SKKU-2015</strain>
        <tissue evidence="7">Whole body</tissue>
    </source>
</reference>
<dbReference type="InterPro" id="IPR036259">
    <property type="entry name" value="MFS_trans_sf"/>
</dbReference>
<keyword evidence="3 6" id="KW-1133">Transmembrane helix</keyword>
<organism evidence="7 8">
    <name type="scientific">Gracilariopsis chorda</name>
    <dbReference type="NCBI Taxonomy" id="448386"/>
    <lineage>
        <taxon>Eukaryota</taxon>
        <taxon>Rhodophyta</taxon>
        <taxon>Florideophyceae</taxon>
        <taxon>Rhodymeniophycidae</taxon>
        <taxon>Gracilariales</taxon>
        <taxon>Gracilariaceae</taxon>
        <taxon>Gracilariopsis</taxon>
    </lineage>
</organism>
<comment type="caution">
    <text evidence="7">The sequence shown here is derived from an EMBL/GenBank/DDBJ whole genome shotgun (WGS) entry which is preliminary data.</text>
</comment>
<feature type="transmembrane region" description="Helical" evidence="6">
    <location>
        <begin position="332"/>
        <end position="356"/>
    </location>
</feature>
<feature type="transmembrane region" description="Helical" evidence="6">
    <location>
        <begin position="40"/>
        <end position="65"/>
    </location>
</feature>
<comment type="subcellular location">
    <subcellularLocation>
        <location evidence="1">Membrane</location>
        <topology evidence="1">Multi-pass membrane protein</topology>
    </subcellularLocation>
</comment>
<keyword evidence="8" id="KW-1185">Reference proteome</keyword>
<dbReference type="PANTHER" id="PTHR12778">
    <property type="entry name" value="SOLUTE CARRIER FAMILY 33 ACETYL-COA TRANSPORTER -RELATED"/>
    <property type="match status" value="1"/>
</dbReference>
<feature type="region of interest" description="Disordered" evidence="5">
    <location>
        <begin position="1"/>
        <end position="25"/>
    </location>
</feature>
<sequence>MVSRRSSTSAICVPPHPDTHPPAQDTAVPTSDWYADRYSIFLLVLLYAAQGLPVGLAFGSIPFLLKENGATYAALATFSFASLPYSLKLIIAPAVDAFYSPSFGRRKSWIVPVQLVIGLVLFLLSSSIHHWVLHTNVNALTPTFFLIIALVATQDIAVDGWSLTMLRKENVSYASPCQSLGLSLGYFATFTIFLAFSNDKFCDKYLRPFIPSATTGALLDLGLALRFVGLYYLLLTAYVTFAKNENTAPEKKSDDTFEEPGSDGESSTSSRSNAPLSALDSIRNTYKDVLVVIRLPAVKALVGALLVAKLGFSAHDNVSSLKLLELGFSKESMASMAVIQAPLTLLGTVITGTLVADKSPITVYLMGYFCRLVLSLTGPPCVAWLARQNGVVTPLYFLIILCMTIMYSIAAECLMFIGIGAFFLKISSSSVHVAGSYLTLLNTSSNMGGIWHKAVVLWLVDKLTVREECVIAPDAAEGTQCPILYDGYYVIAAALFPVAAGVGLYLMKKLPTLGRLPESAWRASR</sequence>
<evidence type="ECO:0000256" key="6">
    <source>
        <dbReference type="SAM" id="Phobius"/>
    </source>
</evidence>
<dbReference type="STRING" id="448386.A0A2V3J413"/>
<dbReference type="GO" id="GO:0016020">
    <property type="term" value="C:membrane"/>
    <property type="evidence" value="ECO:0007669"/>
    <property type="project" value="UniProtKB-SubCell"/>
</dbReference>
<dbReference type="EMBL" id="NBIV01000007">
    <property type="protein sequence ID" value="PXF49191.1"/>
    <property type="molecule type" value="Genomic_DNA"/>
</dbReference>
<keyword evidence="4 6" id="KW-0472">Membrane</keyword>
<evidence type="ECO:0000256" key="5">
    <source>
        <dbReference type="SAM" id="MobiDB-lite"/>
    </source>
</evidence>
<evidence type="ECO:0000313" key="7">
    <source>
        <dbReference type="EMBL" id="PXF49191.1"/>
    </source>
</evidence>
<accession>A0A2V3J413</accession>
<evidence type="ECO:0000313" key="8">
    <source>
        <dbReference type="Proteomes" id="UP000247409"/>
    </source>
</evidence>
<feature type="transmembrane region" description="Helical" evidence="6">
    <location>
        <begin position="368"/>
        <end position="386"/>
    </location>
</feature>
<feature type="transmembrane region" description="Helical" evidence="6">
    <location>
        <begin position="291"/>
        <end position="312"/>
    </location>
</feature>
<feature type="transmembrane region" description="Helical" evidence="6">
    <location>
        <begin position="179"/>
        <end position="197"/>
    </location>
</feature>
<feature type="transmembrane region" description="Helical" evidence="6">
    <location>
        <begin position="398"/>
        <end position="424"/>
    </location>
</feature>
<feature type="compositionally biased region" description="Polar residues" evidence="5">
    <location>
        <begin position="1"/>
        <end position="10"/>
    </location>
</feature>
<protein>
    <submittedName>
        <fullName evidence="7">Acetyl-coenzyme A transporter 1</fullName>
    </submittedName>
</protein>
<dbReference type="InterPro" id="IPR004752">
    <property type="entry name" value="AmpG_permease/AT-1"/>
</dbReference>
<feature type="region of interest" description="Disordered" evidence="5">
    <location>
        <begin position="248"/>
        <end position="274"/>
    </location>
</feature>
<dbReference type="OrthoDB" id="6415790at2759"/>
<evidence type="ECO:0000256" key="3">
    <source>
        <dbReference type="ARBA" id="ARBA00022989"/>
    </source>
</evidence>
<keyword evidence="2 6" id="KW-0812">Transmembrane</keyword>
<feature type="transmembrane region" description="Helical" evidence="6">
    <location>
        <begin position="139"/>
        <end position="158"/>
    </location>
</feature>
<dbReference type="PANTHER" id="PTHR12778:SF9">
    <property type="entry name" value="ACETYL-COENZYME A TRANSPORTER 1"/>
    <property type="match status" value="1"/>
</dbReference>
<evidence type="ECO:0000256" key="1">
    <source>
        <dbReference type="ARBA" id="ARBA00004141"/>
    </source>
</evidence>
<feature type="transmembrane region" description="Helical" evidence="6">
    <location>
        <begin position="487"/>
        <end position="507"/>
    </location>
</feature>
<name>A0A2V3J413_9FLOR</name>
<evidence type="ECO:0000256" key="2">
    <source>
        <dbReference type="ARBA" id="ARBA00022692"/>
    </source>
</evidence>
<dbReference type="Pfam" id="PF13000">
    <property type="entry name" value="Acatn"/>
    <property type="match status" value="2"/>
</dbReference>
<feature type="transmembrane region" description="Helical" evidence="6">
    <location>
        <begin position="71"/>
        <end position="99"/>
    </location>
</feature>
<feature type="compositionally biased region" description="Low complexity" evidence="5">
    <location>
        <begin position="263"/>
        <end position="272"/>
    </location>
</feature>
<proteinExistence type="predicted"/>
<dbReference type="AlphaFoldDB" id="A0A2V3J413"/>
<dbReference type="GO" id="GO:0008521">
    <property type="term" value="F:acetyl-CoA transmembrane transporter activity"/>
    <property type="evidence" value="ECO:0007669"/>
    <property type="project" value="InterPro"/>
</dbReference>
<dbReference type="Proteomes" id="UP000247409">
    <property type="component" value="Unassembled WGS sequence"/>
</dbReference>
<dbReference type="SUPFAM" id="SSF103473">
    <property type="entry name" value="MFS general substrate transporter"/>
    <property type="match status" value="1"/>
</dbReference>
<dbReference type="InterPro" id="IPR024371">
    <property type="entry name" value="AcetylCoA_trans_1-like"/>
</dbReference>
<dbReference type="GO" id="GO:0035348">
    <property type="term" value="P:acetyl-CoA transmembrane transport"/>
    <property type="evidence" value="ECO:0007669"/>
    <property type="project" value="InterPro"/>
</dbReference>
<feature type="transmembrane region" description="Helical" evidence="6">
    <location>
        <begin position="111"/>
        <end position="133"/>
    </location>
</feature>
<gene>
    <name evidence="7" type="ORF">BWQ96_00980</name>
</gene>
<evidence type="ECO:0000256" key="4">
    <source>
        <dbReference type="ARBA" id="ARBA00023136"/>
    </source>
</evidence>